<sequence length="93" mass="10559">MGKVPHAPVIRQVKRDQDTPPCCDPFVRPSILEGFFIFSGRRPVVVLQAAKLINLAFDKRSHNILYIKVEDPVNIVLDLVYKGKQRGYGEKIV</sequence>
<dbReference type="EMBL" id="FORT01000013">
    <property type="protein sequence ID" value="SFK45395.1"/>
    <property type="molecule type" value="Genomic_DNA"/>
</dbReference>
<keyword evidence="2" id="KW-1185">Reference proteome</keyword>
<protein>
    <submittedName>
        <fullName evidence="1">Uncharacterized protein</fullName>
    </submittedName>
</protein>
<dbReference type="STRING" id="1884381.SAMN05518846_113166"/>
<evidence type="ECO:0000313" key="1">
    <source>
        <dbReference type="EMBL" id="SFK45395.1"/>
    </source>
</evidence>
<evidence type="ECO:0000313" key="2">
    <source>
        <dbReference type="Proteomes" id="UP000198915"/>
    </source>
</evidence>
<gene>
    <name evidence="1" type="ORF">SAMN05518846_113166</name>
</gene>
<dbReference type="AlphaFoldDB" id="A0A1I3ZMX3"/>
<proteinExistence type="predicted"/>
<name>A0A1I3ZMX3_9BACL</name>
<reference evidence="2" key="1">
    <citation type="submission" date="2016-10" db="EMBL/GenBank/DDBJ databases">
        <authorList>
            <person name="Varghese N."/>
            <person name="Submissions S."/>
        </authorList>
    </citation>
    <scope>NUCLEOTIDE SEQUENCE [LARGE SCALE GENOMIC DNA]</scope>
    <source>
        <strain evidence="2">OK042</strain>
    </source>
</reference>
<dbReference type="Proteomes" id="UP000198915">
    <property type="component" value="Unassembled WGS sequence"/>
</dbReference>
<accession>A0A1I3ZMX3</accession>
<organism evidence="1 2">
    <name type="scientific">Brevibacillus centrosporus</name>
    <dbReference type="NCBI Taxonomy" id="54910"/>
    <lineage>
        <taxon>Bacteria</taxon>
        <taxon>Bacillati</taxon>
        <taxon>Bacillota</taxon>
        <taxon>Bacilli</taxon>
        <taxon>Bacillales</taxon>
        <taxon>Paenibacillaceae</taxon>
        <taxon>Brevibacillus</taxon>
    </lineage>
</organism>